<organism evidence="1 2">
    <name type="scientific">Paenibacillus whitsoniae</name>
    <dbReference type="NCBI Taxonomy" id="2496558"/>
    <lineage>
        <taxon>Bacteria</taxon>
        <taxon>Bacillati</taxon>
        <taxon>Bacillota</taxon>
        <taxon>Bacilli</taxon>
        <taxon>Bacillales</taxon>
        <taxon>Paenibacillaceae</taxon>
        <taxon>Paenibacillus</taxon>
    </lineage>
</organism>
<dbReference type="OrthoDB" id="5192220at2"/>
<gene>
    <name evidence="1" type="ORF">EJQ19_27820</name>
</gene>
<reference evidence="1 2" key="1">
    <citation type="submission" date="2018-12" db="EMBL/GenBank/DDBJ databases">
        <title>Bacillus ochoae sp. nov., Paenibacillus whitsoniae sp. nov., Paenibacillus spiritus sp. nov. Isolated from the Mars Exploration Rover during spacecraft assembly.</title>
        <authorList>
            <person name="Seuylemezian A."/>
            <person name="Vaishampayan P."/>
        </authorList>
    </citation>
    <scope>NUCLEOTIDE SEQUENCE [LARGE SCALE GENOMIC DNA]</scope>
    <source>
        <strain evidence="1 2">MER 54</strain>
    </source>
</reference>
<name>A0A430J5L5_9BACL</name>
<evidence type="ECO:0000313" key="1">
    <source>
        <dbReference type="EMBL" id="RTE03538.1"/>
    </source>
</evidence>
<comment type="caution">
    <text evidence="1">The sequence shown here is derived from an EMBL/GenBank/DDBJ whole genome shotgun (WGS) entry which is preliminary data.</text>
</comment>
<accession>A0A430J5L5</accession>
<dbReference type="EMBL" id="RXHU01000101">
    <property type="protein sequence ID" value="RTE03538.1"/>
    <property type="molecule type" value="Genomic_DNA"/>
</dbReference>
<dbReference type="Proteomes" id="UP000276128">
    <property type="component" value="Unassembled WGS sequence"/>
</dbReference>
<sequence>MADAQTGGGPEQSRLELEHPIAFLTLTGETLDAVLTQVALSTAGDGTACRLRVRVSWDVYQVIASDAWMGLHATFRLQGQEAALEAGRDVELRVVLRHTLLTTALRFGIEAEHVLQALLEDSLEGQRLRCSECWLITEALQQLEVPAALAGGTLKKGYRTQWAADVQALPVAAKPSLHETVESYMAQAELDFDWLDGDIGRCMYSGANGSWAVLIRTDEAQQLCLVYSVYPVSVPEAQRAELAVYLNEENYDLVIGNFELDPSDGELRYRTSLDVEQAALTPALFQRLFTTNVEMMDYYFQLLAGRI</sequence>
<dbReference type="InterPro" id="IPR019660">
    <property type="entry name" value="Put_sensory_transdc_reg_YbjN"/>
</dbReference>
<evidence type="ECO:0000313" key="2">
    <source>
        <dbReference type="Proteomes" id="UP000276128"/>
    </source>
</evidence>
<dbReference type="AlphaFoldDB" id="A0A430J5L5"/>
<keyword evidence="2" id="KW-1185">Reference proteome</keyword>
<dbReference type="Pfam" id="PF10722">
    <property type="entry name" value="YbjN"/>
    <property type="match status" value="1"/>
</dbReference>
<protein>
    <submittedName>
        <fullName evidence="1">YbjN domain-containing protein</fullName>
    </submittedName>
</protein>
<proteinExistence type="predicted"/>
<dbReference type="RefSeq" id="WP_126144495.1">
    <property type="nucleotide sequence ID" value="NZ_RXHU01000101.1"/>
</dbReference>